<sequence>MTARVAPAGHEPAGAEPRLGVVEEAASAASFGSMKDVRCVDRSYRGGMSRGRAAAVLRRKFDSTFSWVVTLAALGTTAYVLLNPFPGNGFGQQLEFIAIMAPLTWFMWMVGAHSVVKVYDSGVLVVNWFRRYWVPWADLASVEATREVTLVTTSGERIGVAVGAFSAASSLRGSRVQASIRETIERHRPASAPSGGGGVRKGFDLVPWHFAGMVAFLLLVAWLGLLLNGG</sequence>
<evidence type="ECO:0000313" key="4">
    <source>
        <dbReference type="Proteomes" id="UP000597656"/>
    </source>
</evidence>
<dbReference type="InterPro" id="IPR019692">
    <property type="entry name" value="CFP-6_PH"/>
</dbReference>
<feature type="transmembrane region" description="Helical" evidence="1">
    <location>
        <begin position="64"/>
        <end position="82"/>
    </location>
</feature>
<evidence type="ECO:0000313" key="3">
    <source>
        <dbReference type="EMBL" id="GGN08320.1"/>
    </source>
</evidence>
<evidence type="ECO:0000256" key="1">
    <source>
        <dbReference type="SAM" id="Phobius"/>
    </source>
</evidence>
<accession>A0ABQ2IDZ7</accession>
<dbReference type="Pfam" id="PF10756">
    <property type="entry name" value="bPH_6"/>
    <property type="match status" value="1"/>
</dbReference>
<dbReference type="EMBL" id="BMNC01000008">
    <property type="protein sequence ID" value="GGN08320.1"/>
    <property type="molecule type" value="Genomic_DNA"/>
</dbReference>
<feature type="transmembrane region" description="Helical" evidence="1">
    <location>
        <begin position="208"/>
        <end position="227"/>
    </location>
</feature>
<comment type="caution">
    <text evidence="3">The sequence shown here is derived from an EMBL/GenBank/DDBJ whole genome shotgun (WGS) entry which is preliminary data.</text>
</comment>
<organism evidence="3 4">
    <name type="scientific">Lentzea pudingi</name>
    <dbReference type="NCBI Taxonomy" id="1789439"/>
    <lineage>
        <taxon>Bacteria</taxon>
        <taxon>Bacillati</taxon>
        <taxon>Actinomycetota</taxon>
        <taxon>Actinomycetes</taxon>
        <taxon>Pseudonocardiales</taxon>
        <taxon>Pseudonocardiaceae</taxon>
        <taxon>Lentzea</taxon>
    </lineage>
</organism>
<dbReference type="Proteomes" id="UP000597656">
    <property type="component" value="Unassembled WGS sequence"/>
</dbReference>
<feature type="domain" description="Low molecular weight protein antigen 6 PH" evidence="2">
    <location>
        <begin position="116"/>
        <end position="157"/>
    </location>
</feature>
<reference evidence="4" key="1">
    <citation type="journal article" date="2019" name="Int. J. Syst. Evol. Microbiol.">
        <title>The Global Catalogue of Microorganisms (GCM) 10K type strain sequencing project: providing services to taxonomists for standard genome sequencing and annotation.</title>
        <authorList>
            <consortium name="The Broad Institute Genomics Platform"/>
            <consortium name="The Broad Institute Genome Sequencing Center for Infectious Disease"/>
            <person name="Wu L."/>
            <person name="Ma J."/>
        </authorList>
    </citation>
    <scope>NUCLEOTIDE SEQUENCE [LARGE SCALE GENOMIC DNA]</scope>
    <source>
        <strain evidence="4">CGMCC 4.7319</strain>
    </source>
</reference>
<keyword evidence="1" id="KW-0812">Transmembrane</keyword>
<keyword evidence="1" id="KW-1133">Transmembrane helix</keyword>
<keyword evidence="4" id="KW-1185">Reference proteome</keyword>
<feature type="transmembrane region" description="Helical" evidence="1">
    <location>
        <begin position="94"/>
        <end position="116"/>
    </location>
</feature>
<dbReference type="RefSeq" id="WP_189157695.1">
    <property type="nucleotide sequence ID" value="NZ_BMNC01000008.1"/>
</dbReference>
<protein>
    <recommendedName>
        <fullName evidence="2">Low molecular weight protein antigen 6 PH domain-containing protein</fullName>
    </recommendedName>
</protein>
<name>A0ABQ2IDZ7_9PSEU</name>
<keyword evidence="1" id="KW-0472">Membrane</keyword>
<gene>
    <name evidence="3" type="ORF">GCM10011609_54920</name>
</gene>
<evidence type="ECO:0000259" key="2">
    <source>
        <dbReference type="Pfam" id="PF10756"/>
    </source>
</evidence>
<proteinExistence type="predicted"/>